<evidence type="ECO:0000313" key="1">
    <source>
        <dbReference type="EMBL" id="SDX96959.1"/>
    </source>
</evidence>
<name>A0A1H3G3L2_9RHOB</name>
<dbReference type="AlphaFoldDB" id="A0A1H3G3L2"/>
<accession>A0A1H3G3L2</accession>
<reference evidence="2" key="1">
    <citation type="submission" date="2016-10" db="EMBL/GenBank/DDBJ databases">
        <authorList>
            <person name="Varghese N."/>
            <person name="Submissions S."/>
        </authorList>
    </citation>
    <scope>NUCLEOTIDE SEQUENCE [LARGE SCALE GENOMIC DNA]</scope>
    <source>
        <strain evidence="2">DSM 27839</strain>
    </source>
</reference>
<proteinExistence type="predicted"/>
<dbReference type="Proteomes" id="UP000183400">
    <property type="component" value="Unassembled WGS sequence"/>
</dbReference>
<keyword evidence="2" id="KW-1185">Reference proteome</keyword>
<sequence length="104" mass="11428">MFFFIPLVASCHLLSITPIFVLISDLPSLALAMNLQQWEERHNGEDHFLIFVWIGTNGSIQSWCVGGPKQTFGKLTDVAPQHSETLTPVDGMSSGAVKVDSLIE</sequence>
<evidence type="ECO:0000313" key="2">
    <source>
        <dbReference type="Proteomes" id="UP000183400"/>
    </source>
</evidence>
<protein>
    <submittedName>
        <fullName evidence="1">Uncharacterized protein</fullName>
    </submittedName>
</protein>
<gene>
    <name evidence="1" type="ORF">SAMN05444358_1231</name>
</gene>
<dbReference type="EMBL" id="FNNP01000023">
    <property type="protein sequence ID" value="SDX96959.1"/>
    <property type="molecule type" value="Genomic_DNA"/>
</dbReference>
<organism evidence="1 2">
    <name type="scientific">Ruegeria halocynthiae</name>
    <dbReference type="NCBI Taxonomy" id="985054"/>
    <lineage>
        <taxon>Bacteria</taxon>
        <taxon>Pseudomonadati</taxon>
        <taxon>Pseudomonadota</taxon>
        <taxon>Alphaproteobacteria</taxon>
        <taxon>Rhodobacterales</taxon>
        <taxon>Roseobacteraceae</taxon>
        <taxon>Ruegeria</taxon>
    </lineage>
</organism>